<dbReference type="EC" id="3.2.1.58" evidence="9"/>
<comment type="subcellular location">
    <subcellularLocation>
        <location evidence="1">Secreted</location>
    </subcellularLocation>
</comment>
<evidence type="ECO:0000256" key="5">
    <source>
        <dbReference type="ARBA" id="ARBA00022801"/>
    </source>
</evidence>
<feature type="region of interest" description="Disordered" evidence="10">
    <location>
        <begin position="1"/>
        <end position="97"/>
    </location>
</feature>
<reference evidence="11" key="1">
    <citation type="submission" date="2022-07" db="EMBL/GenBank/DDBJ databases">
        <title>Phylogenomic reconstructions and comparative analyses of Kickxellomycotina fungi.</title>
        <authorList>
            <person name="Reynolds N.K."/>
            <person name="Stajich J.E."/>
            <person name="Barry K."/>
            <person name="Grigoriev I.V."/>
            <person name="Crous P."/>
            <person name="Smith M.E."/>
        </authorList>
    </citation>
    <scope>NUCLEOTIDE SEQUENCE</scope>
    <source>
        <strain evidence="11">NRRL 1566</strain>
    </source>
</reference>
<dbReference type="OrthoDB" id="62120at2759"/>
<evidence type="ECO:0000313" key="12">
    <source>
        <dbReference type="Proteomes" id="UP001139887"/>
    </source>
</evidence>
<dbReference type="GO" id="GO:0009986">
    <property type="term" value="C:cell surface"/>
    <property type="evidence" value="ECO:0007669"/>
    <property type="project" value="TreeGrafter"/>
</dbReference>
<dbReference type="GO" id="GO:0009251">
    <property type="term" value="P:glucan catabolic process"/>
    <property type="evidence" value="ECO:0007669"/>
    <property type="project" value="TreeGrafter"/>
</dbReference>
<proteinExistence type="inferred from homology"/>
<dbReference type="InterPro" id="IPR017853">
    <property type="entry name" value="GH"/>
</dbReference>
<dbReference type="GO" id="GO:0005576">
    <property type="term" value="C:extracellular region"/>
    <property type="evidence" value="ECO:0007669"/>
    <property type="project" value="UniProtKB-SubCell"/>
</dbReference>
<protein>
    <recommendedName>
        <fullName evidence="9">glucan 1,3-beta-glucosidase</fullName>
        <ecNumber evidence="9">3.2.1.58</ecNumber>
    </recommendedName>
</protein>
<feature type="compositionally biased region" description="Acidic residues" evidence="10">
    <location>
        <begin position="1"/>
        <end position="16"/>
    </location>
</feature>
<comment type="similarity">
    <text evidence="2">Belongs to the glycosyl hydrolase 5 (cellulase A) family.</text>
</comment>
<evidence type="ECO:0000256" key="9">
    <source>
        <dbReference type="ARBA" id="ARBA00038929"/>
    </source>
</evidence>
<evidence type="ECO:0000256" key="6">
    <source>
        <dbReference type="ARBA" id="ARBA00023295"/>
    </source>
</evidence>
<keyword evidence="6" id="KW-0326">Glycosidase</keyword>
<keyword evidence="3" id="KW-0964">Secreted</keyword>
<dbReference type="PANTHER" id="PTHR31297:SF1">
    <property type="entry name" value="GLUCAN 1,3-BETA-GLUCOSIDASE I_II-RELATED"/>
    <property type="match status" value="1"/>
</dbReference>
<dbReference type="Gene3D" id="3.20.20.80">
    <property type="entry name" value="Glycosidases"/>
    <property type="match status" value="1"/>
</dbReference>
<dbReference type="EMBL" id="JANBUW010000051">
    <property type="protein sequence ID" value="KAJ2849934.1"/>
    <property type="molecule type" value="Genomic_DNA"/>
</dbReference>
<keyword evidence="7" id="KW-0961">Cell wall biogenesis/degradation</keyword>
<feature type="compositionally biased region" description="Polar residues" evidence="10">
    <location>
        <begin position="57"/>
        <end position="87"/>
    </location>
</feature>
<evidence type="ECO:0000256" key="2">
    <source>
        <dbReference type="ARBA" id="ARBA00005641"/>
    </source>
</evidence>
<dbReference type="GO" id="GO:0004338">
    <property type="term" value="F:glucan exo-1,3-beta-glucosidase activity"/>
    <property type="evidence" value="ECO:0007669"/>
    <property type="project" value="UniProtKB-EC"/>
</dbReference>
<dbReference type="SUPFAM" id="SSF51445">
    <property type="entry name" value="(Trans)glycosidases"/>
    <property type="match status" value="1"/>
</dbReference>
<dbReference type="GO" id="GO:0071555">
    <property type="term" value="P:cell wall organization"/>
    <property type="evidence" value="ECO:0007669"/>
    <property type="project" value="UniProtKB-KW"/>
</dbReference>
<dbReference type="PANTHER" id="PTHR31297">
    <property type="entry name" value="GLUCAN ENDO-1,6-BETA-GLUCOSIDASE B"/>
    <property type="match status" value="1"/>
</dbReference>
<evidence type="ECO:0000256" key="10">
    <source>
        <dbReference type="SAM" id="MobiDB-lite"/>
    </source>
</evidence>
<gene>
    <name evidence="11" type="ORF">IWW36_002283</name>
</gene>
<name>A0A9W8M016_9FUNG</name>
<accession>A0A9W8M016</accession>
<evidence type="ECO:0000256" key="3">
    <source>
        <dbReference type="ARBA" id="ARBA00022525"/>
    </source>
</evidence>
<evidence type="ECO:0000256" key="7">
    <source>
        <dbReference type="ARBA" id="ARBA00023316"/>
    </source>
</evidence>
<keyword evidence="5" id="KW-0378">Hydrolase</keyword>
<dbReference type="Proteomes" id="UP001139887">
    <property type="component" value="Unassembled WGS sequence"/>
</dbReference>
<comment type="caution">
    <text evidence="11">The sequence shown here is derived from an EMBL/GenBank/DDBJ whole genome shotgun (WGS) entry which is preliminary data.</text>
</comment>
<sequence length="666" mass="73710">MSDEDITMDGSNDSDDNGGAKVDSSDGNNADYVAPLPRLRNCGRWPIAQSETDDDLTMTTEQQELSSDSAENAEPTTKASQQSGNTSAKKKHTENANVKPHLIRKPIVKENVGKKGANVVARPTKTLAMKTPVVPTPTQIEQMLSSAPAVPAATTPALSQALPAKPTITTPASITATSAVLGSASNTTTAAISANGVMRVATVPTQDVLGDIRNNPSSGAGMGYHGHKIVRGVNIGGFLVPEFWITPSLIAGISDPKPNDYLELCKRLGPDATLQLMRRHWETWVSESEVQRLAGAGLTHLRVPIGHWEFVDSDEGYVRGGLPYFKRLIYWANKYGLRVIADMHTAPGSQNGFDNSGTMNGVNWTNDPRNIALSKRALQTMLKYIASDPVVLATIDAIDLLNEPLIDLLDFEQLWEYDTGGHTLVTQGLRKVPPVVSIVDRGFKDYSWWQPRWPRDWNSKFIDAWLDAHLYHVFDRSIDNWPLEGHLKLVSQNGRDLKSNSTFFPILVGEWSLALPQAALVGKENEARRRFAEAQLDAYELGGAGWVFWCFKTEASPEWSFLDAIDRSWIPQPLTNREFPSGGTPRKPYPKYVWSPAGGWWGQPKQWKRNTLIVGAGITAVMAFVFKKSAELEKRTLYPRVWIPSMIWAKQFKDDNDPNFQPPKSL</sequence>
<evidence type="ECO:0000256" key="1">
    <source>
        <dbReference type="ARBA" id="ARBA00004613"/>
    </source>
</evidence>
<keyword evidence="4" id="KW-0732">Signal</keyword>
<dbReference type="InterPro" id="IPR050386">
    <property type="entry name" value="Glycosyl_hydrolase_5"/>
</dbReference>
<evidence type="ECO:0000313" key="11">
    <source>
        <dbReference type="EMBL" id="KAJ2849934.1"/>
    </source>
</evidence>
<dbReference type="AlphaFoldDB" id="A0A9W8M016"/>
<keyword evidence="12" id="KW-1185">Reference proteome</keyword>
<comment type="catalytic activity">
    <reaction evidence="8">
        <text>Successive hydrolysis of beta-D-glucose units from the non-reducing ends of (1-&gt;3)-beta-D-glucans, releasing alpha-glucose.</text>
        <dbReference type="EC" id="3.2.1.58"/>
    </reaction>
</comment>
<evidence type="ECO:0000256" key="4">
    <source>
        <dbReference type="ARBA" id="ARBA00022729"/>
    </source>
</evidence>
<evidence type="ECO:0000256" key="8">
    <source>
        <dbReference type="ARBA" id="ARBA00036824"/>
    </source>
</evidence>
<organism evidence="11 12">
    <name type="scientific">Coemansia brasiliensis</name>
    <dbReference type="NCBI Taxonomy" id="2650707"/>
    <lineage>
        <taxon>Eukaryota</taxon>
        <taxon>Fungi</taxon>
        <taxon>Fungi incertae sedis</taxon>
        <taxon>Zoopagomycota</taxon>
        <taxon>Kickxellomycotina</taxon>
        <taxon>Kickxellomycetes</taxon>
        <taxon>Kickxellales</taxon>
        <taxon>Kickxellaceae</taxon>
        <taxon>Coemansia</taxon>
    </lineage>
</organism>